<dbReference type="FunFam" id="3.40.50.980:FF:000001">
    <property type="entry name" value="Non-ribosomal peptide synthetase"/>
    <property type="match status" value="1"/>
</dbReference>
<dbReference type="PANTHER" id="PTHR45527:SF10">
    <property type="entry name" value="PYOCHELIN SYNTHASE PCHF"/>
    <property type="match status" value="1"/>
</dbReference>
<feature type="domain" description="Carrier" evidence="7">
    <location>
        <begin position="1019"/>
        <end position="1094"/>
    </location>
</feature>
<keyword evidence="4" id="KW-0597">Phosphoprotein</keyword>
<dbReference type="NCBIfam" id="TIGR01733">
    <property type="entry name" value="AA-adenyl-dom"/>
    <property type="match status" value="1"/>
</dbReference>
<dbReference type="GO" id="GO:0044550">
    <property type="term" value="P:secondary metabolite biosynthetic process"/>
    <property type="evidence" value="ECO:0007669"/>
    <property type="project" value="UniProtKB-ARBA"/>
</dbReference>
<dbReference type="CDD" id="cd19535">
    <property type="entry name" value="Cyc_NRPS"/>
    <property type="match status" value="1"/>
</dbReference>
<dbReference type="Pfam" id="PF18563">
    <property type="entry name" value="TubC_N"/>
    <property type="match status" value="1"/>
</dbReference>
<dbReference type="InterPro" id="IPR000873">
    <property type="entry name" value="AMP-dep_synth/lig_dom"/>
</dbReference>
<dbReference type="GO" id="GO:0005737">
    <property type="term" value="C:cytoplasm"/>
    <property type="evidence" value="ECO:0007669"/>
    <property type="project" value="TreeGrafter"/>
</dbReference>
<evidence type="ECO:0000259" key="7">
    <source>
        <dbReference type="PROSITE" id="PS50075"/>
    </source>
</evidence>
<dbReference type="EMBL" id="AY834753">
    <property type="protein sequence ID" value="AAW03326.1"/>
    <property type="molecule type" value="Genomic_DNA"/>
</dbReference>
<dbReference type="InterPro" id="IPR025110">
    <property type="entry name" value="AMP-bd_C"/>
</dbReference>
<evidence type="ECO:0000256" key="2">
    <source>
        <dbReference type="ARBA" id="ARBA00004924"/>
    </source>
</evidence>
<dbReference type="InterPro" id="IPR036736">
    <property type="entry name" value="ACP-like_sf"/>
</dbReference>
<dbReference type="GO" id="GO:0043041">
    <property type="term" value="P:amino acid activation for nonribosomal peptide biosynthetic process"/>
    <property type="evidence" value="ECO:0007669"/>
    <property type="project" value="TreeGrafter"/>
</dbReference>
<dbReference type="Gene3D" id="3.30.559.10">
    <property type="entry name" value="Chloramphenicol acetyltransferase-like domain"/>
    <property type="match status" value="1"/>
</dbReference>
<evidence type="ECO:0000256" key="4">
    <source>
        <dbReference type="ARBA" id="ARBA00022553"/>
    </source>
</evidence>
<protein>
    <submittedName>
        <fullName evidence="8">CtaC</fullName>
    </submittedName>
</protein>
<dbReference type="Pfam" id="PF13193">
    <property type="entry name" value="AMP-binding_C"/>
    <property type="match status" value="1"/>
</dbReference>
<dbReference type="GO" id="GO:0031177">
    <property type="term" value="F:phosphopantetheine binding"/>
    <property type="evidence" value="ECO:0007669"/>
    <property type="project" value="TreeGrafter"/>
</dbReference>
<proteinExistence type="predicted"/>
<dbReference type="PANTHER" id="PTHR45527">
    <property type="entry name" value="NONRIBOSOMAL PEPTIDE SYNTHETASE"/>
    <property type="match status" value="1"/>
</dbReference>
<dbReference type="SUPFAM" id="SSF56801">
    <property type="entry name" value="Acetyl-CoA synthetase-like"/>
    <property type="match status" value="1"/>
</dbReference>
<evidence type="ECO:0000256" key="6">
    <source>
        <dbReference type="SAM" id="MobiDB-lite"/>
    </source>
</evidence>
<dbReference type="CDD" id="cd02142">
    <property type="entry name" value="McbC_SagB-like_oxidoreductase"/>
    <property type="match status" value="1"/>
</dbReference>
<dbReference type="InterPro" id="IPR010071">
    <property type="entry name" value="AA_adenyl_dom"/>
</dbReference>
<dbReference type="InterPro" id="IPR044894">
    <property type="entry name" value="TubC_N_sf"/>
</dbReference>
<dbReference type="InterPro" id="IPR009081">
    <property type="entry name" value="PP-bd_ACP"/>
</dbReference>
<evidence type="ECO:0000256" key="3">
    <source>
        <dbReference type="ARBA" id="ARBA00022450"/>
    </source>
</evidence>
<dbReference type="Pfam" id="PF00501">
    <property type="entry name" value="AMP-binding"/>
    <property type="match status" value="1"/>
</dbReference>
<dbReference type="PROSITE" id="PS50075">
    <property type="entry name" value="CARRIER"/>
    <property type="match status" value="1"/>
</dbReference>
<evidence type="ECO:0000256" key="1">
    <source>
        <dbReference type="ARBA" id="ARBA00001957"/>
    </source>
</evidence>
<dbReference type="InterPro" id="IPR057737">
    <property type="entry name" value="Condensation_MtbB-like"/>
</dbReference>
<dbReference type="FunFam" id="3.30.300.30:FF:000010">
    <property type="entry name" value="Enterobactin synthetase component F"/>
    <property type="match status" value="1"/>
</dbReference>
<sequence length="1309" mass="145132">MELKVEDENLRVRAARNVLTPELQRRIAANKTELLALCRQRQEPASAEHQHEPFPLTDIQQAYLIGRGTDFGIGGIACHMYHEIDAREVDVGRLSRAWQRLIDQHAMLRSVVLPSGEQRVLESVPAYSIPVLDLRGQSPAQVEEKLAAVRHEFSTRATPPGQWPTFALQATLLDEGRVRIHLDIDIMTADASAVLALHDEWKALYLEPDKTLAPVPVSFREHVLAELASHDSPAFKRAEAYWFARLAELPPAPVLPLATSPEHLVRPTFHRLGGRLEPARWERLKERAAEAGLTRAGVLCTAFSEVLAAWSESPRFCINLTVFRRLPIHPEVNRLVGDFTSNILLEVDGQGTTFTERAVRLRDQLARDLEHNEVSGVRVLREQSRRREGFGALMPVVFTSMLGLRPRKSDDTALFSWMGQTVYTITQTPQVWLDSQLREEDGALLFSWDYPEGLFPEGMLEDAFAAYGELIGRLADSAAPWTERASLLLPPAQRARRESFNATAAAIPEARLDDLFLARAEQLPERVAVIDADRTLSYAQLREHAADLATRLAALGARPDNLIAIVLEKGWRQAVAVLAVQLAGAAYLPVDPALPDERRALLLQEGKVRVVVTEPRLAERLSWPGDVEVVVVADIARGVSRPERRGSASDLAYCIYTSGSTGRPKGVMIEHRAAANTLLDINARFQVGPEDRIFALSSLGFDLSVYDIFGALAAGAALVLPETEATRDPARWLRLLRAHRVSVWNSVPTLMEMLVDVAETRGERLPDSLRLVMMSGDWIPVTLPDRIRRLARGDIQIISLGGATEGSVWSILHPIGQVPPGARSIPYGRPMLNQRFHVLDEALSPRPDHVPGELFIGGVGVARGYFGDEVRTAERFIVHPKTRERLYRTGDLGRFLPSGDIEFLGRKDFQVKVAGHRIELGEIEAALLRHPALREAVVAAPGERTARRLVAYVVVAEGQSAPSDESLQSFLSATLPQYMVPGVFVHLERLPLSSNGKVDRKALPEPAAPVSRSTALPQGEGGELLAKVTRLVAEVLRRPEVDPRDNLRQLGASSVELIKLASLLEQHLGSRPRLAEFLTLHSAAEIAAHYLGRQPAPAAKEATPTVTLALEAPVEDEELRRRHLKRASHRAFSSQPIEAKTLGHLVANLRPLELDGQRKYQYGSAAGTYGVRLYLHLAPGRLRGLEGGTYFHDPVRHVLVRLSDTRALDLTPPSKSVHPAIADPAFSLFFVCDRRALAHHGEKWRDYALIEAGLMAQLLEMRAPELDLGLCQLEEPRLEELRRAFRWEEEHTFLHALVGGGLAWEEGSL</sequence>
<dbReference type="InterPro" id="IPR041464">
    <property type="entry name" value="TubC_N"/>
</dbReference>
<organism evidence="8">
    <name type="scientific">Cystobacter fuscus</name>
    <dbReference type="NCBI Taxonomy" id="43"/>
    <lineage>
        <taxon>Bacteria</taxon>
        <taxon>Pseudomonadati</taxon>
        <taxon>Myxococcota</taxon>
        <taxon>Myxococcia</taxon>
        <taxon>Myxococcales</taxon>
        <taxon>Cystobacterineae</taxon>
        <taxon>Archangiaceae</taxon>
        <taxon>Cystobacter</taxon>
    </lineage>
</organism>
<dbReference type="Gene3D" id="3.40.109.10">
    <property type="entry name" value="NADH Oxidase"/>
    <property type="match status" value="1"/>
</dbReference>
<dbReference type="SUPFAM" id="SSF55469">
    <property type="entry name" value="FMN-dependent nitroreductase-like"/>
    <property type="match status" value="1"/>
</dbReference>
<evidence type="ECO:0000256" key="5">
    <source>
        <dbReference type="ARBA" id="ARBA00022598"/>
    </source>
</evidence>
<dbReference type="Gene3D" id="1.10.10.1830">
    <property type="entry name" value="Non-ribosomal peptide synthase, adenylation domain"/>
    <property type="match status" value="1"/>
</dbReference>
<dbReference type="GO" id="GO:0016874">
    <property type="term" value="F:ligase activity"/>
    <property type="evidence" value="ECO:0007669"/>
    <property type="project" value="UniProtKB-KW"/>
</dbReference>
<comment type="pathway">
    <text evidence="2">Siderophore biosynthesis.</text>
</comment>
<accession>Q5MD35</accession>
<feature type="region of interest" description="Disordered" evidence="6">
    <location>
        <begin position="998"/>
        <end position="1018"/>
    </location>
</feature>
<dbReference type="Gene3D" id="1.10.1200.10">
    <property type="entry name" value="ACP-like"/>
    <property type="match status" value="1"/>
</dbReference>
<dbReference type="Pfam" id="PF00881">
    <property type="entry name" value="Nitroreductase"/>
    <property type="match status" value="1"/>
</dbReference>
<keyword evidence="5" id="KW-0436">Ligase</keyword>
<keyword evidence="3" id="KW-0596">Phosphopantetheine</keyword>
<dbReference type="FunFam" id="3.30.559.30:FF:000006">
    <property type="entry name" value="Yersiniabactin polyketide/non-ribosomal peptide synthetase"/>
    <property type="match status" value="1"/>
</dbReference>
<dbReference type="InterPro" id="IPR029479">
    <property type="entry name" value="Nitroreductase"/>
</dbReference>
<dbReference type="Gene3D" id="2.30.38.10">
    <property type="entry name" value="Luciferase, Domain 3"/>
    <property type="match status" value="1"/>
</dbReference>
<dbReference type="FunFam" id="3.30.559.10:FF:000023">
    <property type="entry name" value="Non-ribosomal peptide synthetase"/>
    <property type="match status" value="1"/>
</dbReference>
<dbReference type="InterPro" id="IPR001242">
    <property type="entry name" value="Condensation_dom"/>
</dbReference>
<gene>
    <name evidence="8" type="primary">ctaC</name>
</gene>
<name>Q5MD35_9BACT</name>
<dbReference type="CDD" id="cd12114">
    <property type="entry name" value="A_NRPS_TlmIV_like"/>
    <property type="match status" value="1"/>
</dbReference>
<dbReference type="Gene3D" id="3.30.559.30">
    <property type="entry name" value="Nonribosomal peptide synthetase, condensation domain"/>
    <property type="match status" value="1"/>
</dbReference>
<dbReference type="FunFam" id="3.40.50.12780:FF:000012">
    <property type="entry name" value="Non-ribosomal peptide synthetase"/>
    <property type="match status" value="1"/>
</dbReference>
<evidence type="ECO:0000313" key="8">
    <source>
        <dbReference type="EMBL" id="AAW03326.1"/>
    </source>
</evidence>
<dbReference type="Pfam" id="PF00550">
    <property type="entry name" value="PP-binding"/>
    <property type="match status" value="1"/>
</dbReference>
<dbReference type="InterPro" id="IPR045851">
    <property type="entry name" value="AMP-bd_C_sf"/>
</dbReference>
<dbReference type="InterPro" id="IPR000415">
    <property type="entry name" value="Nitroreductase-like"/>
</dbReference>
<comment type="cofactor">
    <cofactor evidence="1">
        <name>pantetheine 4'-phosphate</name>
        <dbReference type="ChEBI" id="CHEBI:47942"/>
    </cofactor>
</comment>
<reference evidence="8" key="1">
    <citation type="journal article" date="2005" name="Biosci. Biotechnol. Biochem.">
        <title>Construction of a bacterial artificial chromosome library for a myxobacterium of the genus Cystobacter and characterization of an antibiotic biosynthetic gene cluster.</title>
        <authorList>
            <person name="Feng Z."/>
            <person name="Qi J."/>
            <person name="Tsuge T."/>
            <person name="Oba Y."/>
            <person name="Kobayashi T."/>
            <person name="Suzuki Y."/>
            <person name="Sakagami Y."/>
            <person name="Ojika M."/>
        </authorList>
    </citation>
    <scope>NUCLEOTIDE SEQUENCE</scope>
</reference>
<dbReference type="SUPFAM" id="SSF47336">
    <property type="entry name" value="ACP-like"/>
    <property type="match status" value="1"/>
</dbReference>
<dbReference type="PROSITE" id="PS00012">
    <property type="entry name" value="PHOSPHOPANTETHEINE"/>
    <property type="match status" value="1"/>
</dbReference>
<dbReference type="Gene3D" id="3.30.300.30">
    <property type="match status" value="1"/>
</dbReference>
<dbReference type="InterPro" id="IPR006162">
    <property type="entry name" value="Ppantetheine_attach_site"/>
</dbReference>
<dbReference type="SUPFAM" id="SSF52777">
    <property type="entry name" value="CoA-dependent acyltransferases"/>
    <property type="match status" value="2"/>
</dbReference>
<dbReference type="Gene3D" id="3.40.50.980">
    <property type="match status" value="2"/>
</dbReference>
<dbReference type="GO" id="GO:0016491">
    <property type="term" value="F:oxidoreductase activity"/>
    <property type="evidence" value="ECO:0007669"/>
    <property type="project" value="InterPro"/>
</dbReference>
<dbReference type="Pfam" id="PF00668">
    <property type="entry name" value="Condensation"/>
    <property type="match status" value="1"/>
</dbReference>
<dbReference type="InterPro" id="IPR023213">
    <property type="entry name" value="CAT-like_dom_sf"/>
</dbReference>